<name>A0A1F5ZKQ4_9BACT</name>
<dbReference type="Pfam" id="PF00121">
    <property type="entry name" value="TIM"/>
    <property type="match status" value="1"/>
</dbReference>
<dbReference type="Gene3D" id="3.20.20.70">
    <property type="entry name" value="Aldolase class I"/>
    <property type="match status" value="1"/>
</dbReference>
<evidence type="ECO:0000313" key="5">
    <source>
        <dbReference type="Proteomes" id="UP000177383"/>
    </source>
</evidence>
<dbReference type="GO" id="GO:0046166">
    <property type="term" value="P:glyceraldehyde-3-phosphate biosynthetic process"/>
    <property type="evidence" value="ECO:0007669"/>
    <property type="project" value="TreeGrafter"/>
</dbReference>
<comment type="subunit">
    <text evidence="3">Homodimer.</text>
</comment>
<dbReference type="PANTHER" id="PTHR21139:SF42">
    <property type="entry name" value="TRIOSEPHOSPHATE ISOMERASE"/>
    <property type="match status" value="1"/>
</dbReference>
<dbReference type="UniPathway" id="UPA00138"/>
<dbReference type="GO" id="GO:0004807">
    <property type="term" value="F:triose-phosphate isomerase activity"/>
    <property type="evidence" value="ECO:0007669"/>
    <property type="project" value="UniProtKB-EC"/>
</dbReference>
<keyword evidence="3" id="KW-0324">Glycolysis</keyword>
<dbReference type="PANTHER" id="PTHR21139">
    <property type="entry name" value="TRIOSEPHOSPHATE ISOMERASE"/>
    <property type="match status" value="1"/>
</dbReference>
<dbReference type="GO" id="GO:0006094">
    <property type="term" value="P:gluconeogenesis"/>
    <property type="evidence" value="ECO:0007669"/>
    <property type="project" value="UniProtKB-UniPathway"/>
</dbReference>
<dbReference type="PROSITE" id="PS51440">
    <property type="entry name" value="TIM_2"/>
    <property type="match status" value="1"/>
</dbReference>
<dbReference type="EC" id="5.3.1.1" evidence="3"/>
<keyword evidence="3" id="KW-0312">Gluconeogenesis</keyword>
<comment type="pathway">
    <text evidence="3">Carbohydrate degradation; glycolysis; D-glyceraldehyde 3-phosphate from glycerone phosphate: step 1/1.</text>
</comment>
<organism evidence="4 5">
    <name type="scientific">Candidatus Gottesmanbacteria bacterium RIFCSPHIGHO2_01_FULL_39_10</name>
    <dbReference type="NCBI Taxonomy" id="1798375"/>
    <lineage>
        <taxon>Bacteria</taxon>
        <taxon>Candidatus Gottesmaniibacteriota</taxon>
    </lineage>
</organism>
<comment type="pathway">
    <text evidence="3">Carbohydrate biosynthesis; gluconeogenesis.</text>
</comment>
<protein>
    <recommendedName>
        <fullName evidence="3">Triosephosphate isomerase</fullName>
        <ecNumber evidence="3">5.3.1.1</ecNumber>
    </recommendedName>
</protein>
<accession>A0A1F5ZKQ4</accession>
<dbReference type="GO" id="GO:0019563">
    <property type="term" value="P:glycerol catabolic process"/>
    <property type="evidence" value="ECO:0007669"/>
    <property type="project" value="TreeGrafter"/>
</dbReference>
<comment type="similarity">
    <text evidence="1 3">Belongs to the triosephosphate isomerase family.</text>
</comment>
<dbReference type="InterPro" id="IPR013785">
    <property type="entry name" value="Aldolase_TIM"/>
</dbReference>
<dbReference type="InterPro" id="IPR035990">
    <property type="entry name" value="TIM_sf"/>
</dbReference>
<evidence type="ECO:0000256" key="1">
    <source>
        <dbReference type="ARBA" id="ARBA00007422"/>
    </source>
</evidence>
<dbReference type="AlphaFoldDB" id="A0A1F5ZKQ4"/>
<dbReference type="EMBL" id="MFJE01000068">
    <property type="protein sequence ID" value="OGG12905.1"/>
    <property type="molecule type" value="Genomic_DNA"/>
</dbReference>
<evidence type="ECO:0000256" key="2">
    <source>
        <dbReference type="ARBA" id="ARBA00023235"/>
    </source>
</evidence>
<comment type="caution">
    <text evidence="4">The sequence shown here is derived from an EMBL/GenBank/DDBJ whole genome shotgun (WGS) entry which is preliminary data.</text>
</comment>
<keyword evidence="2 3" id="KW-0413">Isomerase</keyword>
<dbReference type="Proteomes" id="UP000177383">
    <property type="component" value="Unassembled WGS sequence"/>
</dbReference>
<evidence type="ECO:0000256" key="3">
    <source>
        <dbReference type="RuleBase" id="RU363013"/>
    </source>
</evidence>
<dbReference type="SUPFAM" id="SSF51351">
    <property type="entry name" value="Triosephosphate isomerase (TIM)"/>
    <property type="match status" value="1"/>
</dbReference>
<keyword evidence="3" id="KW-0963">Cytoplasm</keyword>
<reference evidence="4 5" key="1">
    <citation type="journal article" date="2016" name="Nat. Commun.">
        <title>Thousands of microbial genomes shed light on interconnected biogeochemical processes in an aquifer system.</title>
        <authorList>
            <person name="Anantharaman K."/>
            <person name="Brown C.T."/>
            <person name="Hug L.A."/>
            <person name="Sharon I."/>
            <person name="Castelle C.J."/>
            <person name="Probst A.J."/>
            <person name="Thomas B.C."/>
            <person name="Singh A."/>
            <person name="Wilkins M.J."/>
            <person name="Karaoz U."/>
            <person name="Brodie E.L."/>
            <person name="Williams K.H."/>
            <person name="Hubbard S.S."/>
            <person name="Banfield J.F."/>
        </authorList>
    </citation>
    <scope>NUCLEOTIDE SEQUENCE [LARGE SCALE GENOMIC DNA]</scope>
</reference>
<comment type="catalytic activity">
    <reaction evidence="3">
        <text>D-glyceraldehyde 3-phosphate = dihydroxyacetone phosphate</text>
        <dbReference type="Rhea" id="RHEA:18585"/>
        <dbReference type="ChEBI" id="CHEBI:57642"/>
        <dbReference type="ChEBI" id="CHEBI:59776"/>
        <dbReference type="EC" id="5.3.1.1"/>
    </reaction>
</comment>
<dbReference type="InterPro" id="IPR000652">
    <property type="entry name" value="Triosephosphate_isomerase"/>
</dbReference>
<comment type="subcellular location">
    <subcellularLocation>
        <location evidence="3">Cytoplasm</location>
    </subcellularLocation>
</comment>
<dbReference type="GO" id="GO:0005829">
    <property type="term" value="C:cytosol"/>
    <property type="evidence" value="ECO:0007669"/>
    <property type="project" value="TreeGrafter"/>
</dbReference>
<sequence>MMSTPQIILSAQNFDIYDGDGQDLIARTGAVSIEMLERAGGQGVILGHSETGDSLEVIKNKLLTILHKREEKPELLPYITLLVGESWEEFNGNTIENVSKIVAEKLLILKDLPKNLLQNLVIGYEPKWGSRGSGHDDTPPPEPELISSCVKEMKLHLENIFGETGKKIPIIYGGRSTPQRTEQILNDTNISGLILGSAASTVEKTISIARAMEKTMGQRQKILHANFKAFNLLDSYQAYINELTKFDDTFTIYLSPNYTDIRLLKSLLV</sequence>
<evidence type="ECO:0000313" key="4">
    <source>
        <dbReference type="EMBL" id="OGG12905.1"/>
    </source>
</evidence>
<gene>
    <name evidence="4" type="ORF">A2773_01705</name>
</gene>
<dbReference type="STRING" id="1798375.A2773_01705"/>
<proteinExistence type="inferred from homology"/>
<dbReference type="GO" id="GO:0006096">
    <property type="term" value="P:glycolytic process"/>
    <property type="evidence" value="ECO:0007669"/>
    <property type="project" value="UniProtKB-UniPathway"/>
</dbReference>
<dbReference type="UniPathway" id="UPA00109">
    <property type="reaction ID" value="UER00189"/>
</dbReference>